<keyword evidence="1" id="KW-0472">Membrane</keyword>
<evidence type="ECO:0000313" key="3">
    <source>
        <dbReference type="Proteomes" id="UP001257277"/>
    </source>
</evidence>
<keyword evidence="1" id="KW-1133">Transmembrane helix</keyword>
<keyword evidence="3" id="KW-1185">Reference proteome</keyword>
<comment type="caution">
    <text evidence="2">The sequence shown here is derived from an EMBL/GenBank/DDBJ whole genome shotgun (WGS) entry which is preliminary data.</text>
</comment>
<keyword evidence="1" id="KW-0812">Transmembrane</keyword>
<proteinExistence type="predicted"/>
<evidence type="ECO:0000256" key="1">
    <source>
        <dbReference type="SAM" id="Phobius"/>
    </source>
</evidence>
<name>A0ABU3LFP3_9FLAO</name>
<protein>
    <recommendedName>
        <fullName evidence="4">DUF389 domain-containing protein</fullName>
    </recommendedName>
</protein>
<feature type="transmembrane region" description="Helical" evidence="1">
    <location>
        <begin position="61"/>
        <end position="81"/>
    </location>
</feature>
<evidence type="ECO:0008006" key="4">
    <source>
        <dbReference type="Google" id="ProtNLM"/>
    </source>
</evidence>
<dbReference type="Proteomes" id="UP001257277">
    <property type="component" value="Unassembled WGS sequence"/>
</dbReference>
<gene>
    <name evidence="2" type="ORF">RQM59_06870</name>
</gene>
<sequence length="113" mass="12413">MEVQITHKIGQKEQRSFNLLQYVHQIIEREKTNAIGITIMLIMLGTGIASITAALSVNGEVSIPILMTATLFAMGANATAISQQPFKTIVWAFILNITVNSLLLIYQIIDLLA</sequence>
<organism evidence="2 3">
    <name type="scientific">Asprobacillus argus</name>
    <dbReference type="NCBI Taxonomy" id="3076534"/>
    <lineage>
        <taxon>Bacteria</taxon>
        <taxon>Pseudomonadati</taxon>
        <taxon>Bacteroidota</taxon>
        <taxon>Flavobacteriia</taxon>
        <taxon>Flavobacteriales</taxon>
        <taxon>Flavobacteriaceae</taxon>
        <taxon>Asprobacillus</taxon>
    </lineage>
</organism>
<feature type="transmembrane region" description="Helical" evidence="1">
    <location>
        <begin position="88"/>
        <end position="109"/>
    </location>
</feature>
<dbReference type="EMBL" id="JAVTTO010000002">
    <property type="protein sequence ID" value="MDT7832096.1"/>
    <property type="molecule type" value="Genomic_DNA"/>
</dbReference>
<feature type="transmembrane region" description="Helical" evidence="1">
    <location>
        <begin position="34"/>
        <end position="55"/>
    </location>
</feature>
<dbReference type="RefSeq" id="WP_349241347.1">
    <property type="nucleotide sequence ID" value="NZ_JAVTTO010000002.1"/>
</dbReference>
<reference evidence="2 3" key="1">
    <citation type="submission" date="2023-09" db="EMBL/GenBank/DDBJ databases">
        <title>Novel taxa isolated from Blanes Bay.</title>
        <authorList>
            <person name="Rey-Velasco X."/>
            <person name="Lucena T."/>
        </authorList>
    </citation>
    <scope>NUCLEOTIDE SEQUENCE [LARGE SCALE GENOMIC DNA]</scope>
    <source>
        <strain evidence="2 3">S356</strain>
    </source>
</reference>
<evidence type="ECO:0000313" key="2">
    <source>
        <dbReference type="EMBL" id="MDT7832096.1"/>
    </source>
</evidence>
<accession>A0ABU3LFP3</accession>